<dbReference type="Gene3D" id="1.25.10.90">
    <property type="match status" value="1"/>
</dbReference>
<organism evidence="1 2">
    <name type="scientific">Ideonella alba</name>
    <dbReference type="NCBI Taxonomy" id="2824118"/>
    <lineage>
        <taxon>Bacteria</taxon>
        <taxon>Pseudomonadati</taxon>
        <taxon>Pseudomonadota</taxon>
        <taxon>Betaproteobacteria</taxon>
        <taxon>Burkholderiales</taxon>
        <taxon>Sphaerotilaceae</taxon>
        <taxon>Ideonella</taxon>
    </lineage>
</organism>
<dbReference type="PANTHER" id="PTHR41291">
    <property type="entry name" value="DNA ALKYLATION REPAIR PROTEIN"/>
    <property type="match status" value="1"/>
</dbReference>
<dbReference type="SUPFAM" id="SSF48371">
    <property type="entry name" value="ARM repeat"/>
    <property type="match status" value="1"/>
</dbReference>
<evidence type="ECO:0000313" key="2">
    <source>
        <dbReference type="Proteomes" id="UP000676246"/>
    </source>
</evidence>
<dbReference type="PANTHER" id="PTHR41291:SF1">
    <property type="entry name" value="DNA ALKYLATION REPAIR PROTEIN"/>
    <property type="match status" value="1"/>
</dbReference>
<dbReference type="RefSeq" id="WP_210857186.1">
    <property type="nucleotide sequence ID" value="NZ_JAGQDD010000031.1"/>
</dbReference>
<accession>A0A940YDB9</accession>
<dbReference type="InterPro" id="IPR016024">
    <property type="entry name" value="ARM-type_fold"/>
</dbReference>
<dbReference type="EMBL" id="JAGQDD010000031">
    <property type="protein sequence ID" value="MBQ0933523.1"/>
    <property type="molecule type" value="Genomic_DNA"/>
</dbReference>
<gene>
    <name evidence="1" type="ORF">KAK03_23860</name>
</gene>
<proteinExistence type="predicted"/>
<keyword evidence="2" id="KW-1185">Reference proteome</keyword>
<dbReference type="CDD" id="cd06561">
    <property type="entry name" value="AlkD_like"/>
    <property type="match status" value="1"/>
</dbReference>
<dbReference type="InterPro" id="IPR014825">
    <property type="entry name" value="DNA_alkylation"/>
</dbReference>
<dbReference type="AlphaFoldDB" id="A0A940YDB9"/>
<sequence>MQAHPRLADAMQRLQALARPDQLAGMARFGMTAEHRLGASVPSLRALGKDLGREHALALALHATGVPDAQILAAYVAEPRQFTVAEMNAWAARFIAWDTCDQACTNAFAPSPRAWARVPVWAADEREFVRRAGFALLAALAVHDKPAPDERFLAMLPLIEAHADDERNFVKKAVNWALRQIGKRQPTLLGPALDCAQRLKQRPERSARWIGSDAFRELIPRLERTR</sequence>
<protein>
    <submittedName>
        <fullName evidence="1">DNA alkylation repair protein</fullName>
    </submittedName>
</protein>
<dbReference type="Pfam" id="PF08713">
    <property type="entry name" value="DNA_alkylation"/>
    <property type="match status" value="1"/>
</dbReference>
<evidence type="ECO:0000313" key="1">
    <source>
        <dbReference type="EMBL" id="MBQ0933523.1"/>
    </source>
</evidence>
<dbReference type="Proteomes" id="UP000676246">
    <property type="component" value="Unassembled WGS sequence"/>
</dbReference>
<comment type="caution">
    <text evidence="1">The sequence shown here is derived from an EMBL/GenBank/DDBJ whole genome shotgun (WGS) entry which is preliminary data.</text>
</comment>
<reference evidence="1 2" key="1">
    <citation type="submission" date="2021-04" db="EMBL/GenBank/DDBJ databases">
        <title>The genome sequence of Ideonella sp. 3Y2.</title>
        <authorList>
            <person name="Liu Y."/>
        </authorList>
    </citation>
    <scope>NUCLEOTIDE SEQUENCE [LARGE SCALE GENOMIC DNA]</scope>
    <source>
        <strain evidence="1 2">3Y2</strain>
    </source>
</reference>
<name>A0A940YDB9_9BURK</name>